<evidence type="ECO:0000313" key="13">
    <source>
        <dbReference type="EMBL" id="MBT1684958.1"/>
    </source>
</evidence>
<dbReference type="PANTHER" id="PTHR43427:SF6">
    <property type="entry name" value="CHLORIDE CHANNEL PROTEIN CLC-E"/>
    <property type="match status" value="1"/>
</dbReference>
<evidence type="ECO:0000256" key="7">
    <source>
        <dbReference type="ARBA" id="ARBA00023173"/>
    </source>
</evidence>
<feature type="transmembrane region" description="Helical" evidence="11">
    <location>
        <begin position="232"/>
        <end position="254"/>
    </location>
</feature>
<evidence type="ECO:0000256" key="1">
    <source>
        <dbReference type="ARBA" id="ARBA00004141"/>
    </source>
</evidence>
<feature type="transmembrane region" description="Helical" evidence="11">
    <location>
        <begin position="381"/>
        <end position="403"/>
    </location>
</feature>
<dbReference type="GO" id="GO:0034707">
    <property type="term" value="C:chloride channel complex"/>
    <property type="evidence" value="ECO:0007669"/>
    <property type="project" value="UniProtKB-KW"/>
</dbReference>
<name>A0AAP2D437_9BACT</name>
<feature type="transmembrane region" description="Helical" evidence="11">
    <location>
        <begin position="318"/>
        <end position="342"/>
    </location>
</feature>
<feature type="transmembrane region" description="Helical" evidence="11">
    <location>
        <begin position="60"/>
        <end position="82"/>
    </location>
</feature>
<keyword evidence="4 11" id="KW-1133">Transmembrane helix</keyword>
<feature type="transmembrane region" description="Helical" evidence="11">
    <location>
        <begin position="155"/>
        <end position="181"/>
    </location>
</feature>
<dbReference type="Gene3D" id="3.10.580.10">
    <property type="entry name" value="CBS-domain"/>
    <property type="match status" value="1"/>
</dbReference>
<feature type="transmembrane region" description="Helical" evidence="11">
    <location>
        <begin position="266"/>
        <end position="286"/>
    </location>
</feature>
<dbReference type="PRINTS" id="PR00762">
    <property type="entry name" value="CLCHANNEL"/>
</dbReference>
<keyword evidence="10" id="KW-0129">CBS domain</keyword>
<dbReference type="InterPro" id="IPR000644">
    <property type="entry name" value="CBS_dom"/>
</dbReference>
<evidence type="ECO:0000259" key="12">
    <source>
        <dbReference type="PROSITE" id="PS51371"/>
    </source>
</evidence>
<dbReference type="GO" id="GO:0005254">
    <property type="term" value="F:chloride channel activity"/>
    <property type="evidence" value="ECO:0007669"/>
    <property type="project" value="UniProtKB-KW"/>
</dbReference>
<evidence type="ECO:0000256" key="4">
    <source>
        <dbReference type="ARBA" id="ARBA00022989"/>
    </source>
</evidence>
<dbReference type="CDD" id="cd00400">
    <property type="entry name" value="Voltage_gated_ClC"/>
    <property type="match status" value="1"/>
</dbReference>
<dbReference type="RefSeq" id="WP_254088215.1">
    <property type="nucleotide sequence ID" value="NZ_JAHESC010000001.1"/>
</dbReference>
<dbReference type="PROSITE" id="PS51371">
    <property type="entry name" value="CBS"/>
    <property type="match status" value="2"/>
</dbReference>
<feature type="domain" description="CBS" evidence="12">
    <location>
        <begin position="464"/>
        <end position="521"/>
    </location>
</feature>
<proteinExistence type="predicted"/>
<evidence type="ECO:0000256" key="3">
    <source>
        <dbReference type="ARBA" id="ARBA00022692"/>
    </source>
</evidence>
<feature type="domain" description="CBS" evidence="12">
    <location>
        <begin position="529"/>
        <end position="585"/>
    </location>
</feature>
<keyword evidence="8" id="KW-0868">Chloride</keyword>
<evidence type="ECO:0000256" key="2">
    <source>
        <dbReference type="ARBA" id="ARBA00022448"/>
    </source>
</evidence>
<feature type="transmembrane region" description="Helical" evidence="11">
    <location>
        <begin position="348"/>
        <end position="369"/>
    </location>
</feature>
<evidence type="ECO:0000256" key="6">
    <source>
        <dbReference type="ARBA" id="ARBA00023136"/>
    </source>
</evidence>
<dbReference type="Proteomes" id="UP001319180">
    <property type="component" value="Unassembled WGS sequence"/>
</dbReference>
<feature type="transmembrane region" description="Helical" evidence="11">
    <location>
        <begin position="193"/>
        <end position="220"/>
    </location>
</feature>
<accession>A0AAP2D437</accession>
<dbReference type="InterPro" id="IPR001807">
    <property type="entry name" value="ClC"/>
</dbReference>
<evidence type="ECO:0000256" key="8">
    <source>
        <dbReference type="ARBA" id="ARBA00023214"/>
    </source>
</evidence>
<keyword evidence="6 11" id="KW-0472">Membrane</keyword>
<dbReference type="PANTHER" id="PTHR43427">
    <property type="entry name" value="CHLORIDE CHANNEL PROTEIN CLC-E"/>
    <property type="match status" value="1"/>
</dbReference>
<evidence type="ECO:0000256" key="5">
    <source>
        <dbReference type="ARBA" id="ARBA00023065"/>
    </source>
</evidence>
<keyword evidence="9" id="KW-0407">Ion channel</keyword>
<organism evidence="13 14">
    <name type="scientific">Dawidia soli</name>
    <dbReference type="NCBI Taxonomy" id="2782352"/>
    <lineage>
        <taxon>Bacteria</taxon>
        <taxon>Pseudomonadati</taxon>
        <taxon>Bacteroidota</taxon>
        <taxon>Cytophagia</taxon>
        <taxon>Cytophagales</taxon>
        <taxon>Chryseotaleaceae</taxon>
        <taxon>Dawidia</taxon>
    </lineage>
</organism>
<reference evidence="13 14" key="1">
    <citation type="submission" date="2021-05" db="EMBL/GenBank/DDBJ databases">
        <title>A Polyphasic approach of four new species of the genus Ohtaekwangia: Ohtaekwangia histidinii sp. nov., Ohtaekwangia cretensis sp. nov., Ohtaekwangia indiensis sp. nov., Ohtaekwangia reichenbachii sp. nov. from diverse environment.</title>
        <authorList>
            <person name="Octaviana S."/>
        </authorList>
    </citation>
    <scope>NUCLEOTIDE SEQUENCE [LARGE SCALE GENOMIC DNA]</scope>
    <source>
        <strain evidence="13 14">PWU37</strain>
    </source>
</reference>
<evidence type="ECO:0000256" key="10">
    <source>
        <dbReference type="PROSITE-ProRule" id="PRU00703"/>
    </source>
</evidence>
<dbReference type="EMBL" id="JAHESC010000001">
    <property type="protein sequence ID" value="MBT1684958.1"/>
    <property type="molecule type" value="Genomic_DNA"/>
</dbReference>
<dbReference type="Gene3D" id="1.10.3080.10">
    <property type="entry name" value="Clc chloride channel"/>
    <property type="match status" value="1"/>
</dbReference>
<feature type="transmembrane region" description="Helical" evidence="11">
    <location>
        <begin position="21"/>
        <end position="40"/>
    </location>
</feature>
<keyword evidence="14" id="KW-1185">Reference proteome</keyword>
<sequence length="585" mass="63206">MITLLSHPILFLKSKLSDRNFLAVSAGLVGLTSGFAAIVLKYGVHQIGHLVASSQASDQFYVFAVFPLLGIALTVFFIRYFLNGQLKKGSAEIVYSIVKKSSFLPAKDTFAHVVTSALTVGFGGSLGLESPMVSTGSAIGSNYGRVNQLTYRDRTVLLGCGAAAGIAAAFNSPIAGVLFAVEVLIADATAAAFIPLIIAAACGALVSKIILAEGVTLAFALKQPFNYHNVPFYAILGILCGLTSLCYAKVFHAIEARFEKVSNKWAKVIIGGLLLFGLITLFPPLFGEGYEGVRMLESKDASQLAAGSIINHLVHSELTLLLFVGGLIFFKIMAAAITIGSGGNGGSFAPSLVVGSYLGFLFARLVNYLGWAQLPVSNMTLVAMAGILSGVFYAPLTAIFLIAEITGGYNLIIPLMIVSALSLSVTHLFQPMSLEGKKLARLLNSTFETRDKLLLSRLNLAELVEKNFSVISPDARLTDLVKTISASQRNIFPVVDTGLRLVGLIHMDKVRRIMFETEKYETTYVKDLMDKPDAIVELNENLHEVFAKFDRTNRWNLPVVENGIYLGFLSKSSMLTRYRKEILES</sequence>
<evidence type="ECO:0000313" key="14">
    <source>
        <dbReference type="Proteomes" id="UP001319180"/>
    </source>
</evidence>
<dbReference type="SUPFAM" id="SSF54631">
    <property type="entry name" value="CBS-domain pair"/>
    <property type="match status" value="1"/>
</dbReference>
<evidence type="ECO:0000256" key="9">
    <source>
        <dbReference type="ARBA" id="ARBA00023303"/>
    </source>
</evidence>
<keyword evidence="3 11" id="KW-0812">Transmembrane</keyword>
<keyword evidence="5" id="KW-0406">Ion transport</keyword>
<keyword evidence="2" id="KW-0813">Transport</keyword>
<feature type="transmembrane region" description="Helical" evidence="11">
    <location>
        <begin position="409"/>
        <end position="429"/>
    </location>
</feature>
<comment type="caution">
    <text evidence="13">The sequence shown here is derived from an EMBL/GenBank/DDBJ whole genome shotgun (WGS) entry which is preliminary data.</text>
</comment>
<protein>
    <submittedName>
        <fullName evidence="13">Chloride channel protein</fullName>
    </submittedName>
</protein>
<dbReference type="InterPro" id="IPR050368">
    <property type="entry name" value="ClC-type_chloride_channel"/>
</dbReference>
<dbReference type="AlphaFoldDB" id="A0AAP2D437"/>
<dbReference type="InterPro" id="IPR046342">
    <property type="entry name" value="CBS_dom_sf"/>
</dbReference>
<gene>
    <name evidence="13" type="ORF">KK078_00245</name>
</gene>
<keyword evidence="7" id="KW-0869">Chloride channel</keyword>
<evidence type="ECO:0000256" key="11">
    <source>
        <dbReference type="SAM" id="Phobius"/>
    </source>
</evidence>
<dbReference type="SUPFAM" id="SSF81340">
    <property type="entry name" value="Clc chloride channel"/>
    <property type="match status" value="1"/>
</dbReference>
<dbReference type="Pfam" id="PF00571">
    <property type="entry name" value="CBS"/>
    <property type="match status" value="2"/>
</dbReference>
<comment type="subcellular location">
    <subcellularLocation>
        <location evidence="1">Membrane</location>
        <topology evidence="1">Multi-pass membrane protein</topology>
    </subcellularLocation>
</comment>
<dbReference type="Pfam" id="PF00654">
    <property type="entry name" value="Voltage_CLC"/>
    <property type="match status" value="1"/>
</dbReference>
<dbReference type="InterPro" id="IPR014743">
    <property type="entry name" value="Cl-channel_core"/>
</dbReference>